<evidence type="ECO:0000256" key="8">
    <source>
        <dbReference type="ARBA" id="ARBA00023159"/>
    </source>
</evidence>
<feature type="region of interest" description="Disordered" evidence="11">
    <location>
        <begin position="86"/>
        <end position="110"/>
    </location>
</feature>
<accession>A0A4Y1RZZ3</accession>
<comment type="subcellular location">
    <subcellularLocation>
        <location evidence="1">Nucleus</location>
    </subcellularLocation>
</comment>
<dbReference type="GO" id="GO:0009851">
    <property type="term" value="P:auxin biosynthetic process"/>
    <property type="evidence" value="ECO:0007669"/>
    <property type="project" value="UniProtKB-KW"/>
</dbReference>
<evidence type="ECO:0000256" key="9">
    <source>
        <dbReference type="ARBA" id="ARBA00023242"/>
    </source>
</evidence>
<sequence length="276" mass="30751">MTGYDEIQMVKRGGGEGGVIMASRCQDCGNQAKKECVYMRCRTCCKSKGFHCQTHVKSTWVPVYRRRPQQLPAAALLSQQHLQLYHEQGHHHQNPKRPAEHLTNPSSSTRLDQEVNFPAEVNSMATFKCVRVSSVEDMVDQHAYQTSVVIGGHVFKGILYDQGPDHHHQNCYTTVGQSSSSHHVLLNKKTSNFINAAANTASTSSAPDPPADQLPHHHPPSSYPLIPFNAFMPGYKKLNFDPGTMQALNYTTPKRIPEQLDLHLSPSISKIVSMIL</sequence>
<protein>
    <submittedName>
        <fullName evidence="12">Lateral root primordium protein-related protein</fullName>
    </submittedName>
</protein>
<evidence type="ECO:0000313" key="12">
    <source>
        <dbReference type="EMBL" id="BBH09346.1"/>
    </source>
</evidence>
<dbReference type="PANTHER" id="PTHR31604:SF16">
    <property type="entry name" value="PROTEIN SHI RELATED SEQUENCE 3"/>
    <property type="match status" value="1"/>
</dbReference>
<evidence type="ECO:0000256" key="6">
    <source>
        <dbReference type="ARBA" id="ARBA00023070"/>
    </source>
</evidence>
<evidence type="ECO:0000256" key="3">
    <source>
        <dbReference type="ARBA" id="ARBA00022473"/>
    </source>
</evidence>
<evidence type="ECO:0000256" key="1">
    <source>
        <dbReference type="ARBA" id="ARBA00004123"/>
    </source>
</evidence>
<dbReference type="AlphaFoldDB" id="A0A4Y1RZZ3"/>
<dbReference type="GO" id="GO:0005634">
    <property type="term" value="C:nucleus"/>
    <property type="evidence" value="ECO:0007669"/>
    <property type="project" value="UniProtKB-SubCell"/>
</dbReference>
<dbReference type="GO" id="GO:0009734">
    <property type="term" value="P:auxin-activated signaling pathway"/>
    <property type="evidence" value="ECO:0007669"/>
    <property type="project" value="UniProtKB-KW"/>
</dbReference>
<evidence type="ECO:0000256" key="5">
    <source>
        <dbReference type="ARBA" id="ARBA00022833"/>
    </source>
</evidence>
<proteinExistence type="inferred from homology"/>
<dbReference type="GO" id="GO:0045893">
    <property type="term" value="P:positive regulation of DNA-templated transcription"/>
    <property type="evidence" value="ECO:0007669"/>
    <property type="project" value="TreeGrafter"/>
</dbReference>
<dbReference type="EMBL" id="AP019304">
    <property type="protein sequence ID" value="BBH09346.1"/>
    <property type="molecule type" value="Genomic_DNA"/>
</dbReference>
<feature type="region of interest" description="Disordered" evidence="11">
    <location>
        <begin position="200"/>
        <end position="219"/>
    </location>
</feature>
<dbReference type="GO" id="GO:0003700">
    <property type="term" value="F:DNA-binding transcription factor activity"/>
    <property type="evidence" value="ECO:0007669"/>
    <property type="project" value="InterPro"/>
</dbReference>
<dbReference type="NCBIfam" id="TIGR01623">
    <property type="entry name" value="put_zinc_LRP1"/>
    <property type="match status" value="1"/>
</dbReference>
<evidence type="ECO:0000256" key="4">
    <source>
        <dbReference type="ARBA" id="ARBA00022723"/>
    </source>
</evidence>
<evidence type="ECO:0000256" key="11">
    <source>
        <dbReference type="SAM" id="MobiDB-lite"/>
    </source>
</evidence>
<dbReference type="InterPro" id="IPR006511">
    <property type="entry name" value="SHI_C"/>
</dbReference>
<keyword evidence="9" id="KW-0539">Nucleus</keyword>
<dbReference type="PANTHER" id="PTHR31604">
    <property type="entry name" value="PROTEIN LATERAL ROOT PRIMORDIUM 1"/>
    <property type="match status" value="1"/>
</dbReference>
<keyword evidence="10" id="KW-0927">Auxin signaling pathway</keyword>
<keyword evidence="8" id="KW-0010">Activator</keyword>
<evidence type="ECO:0000256" key="7">
    <source>
        <dbReference type="ARBA" id="ARBA00023125"/>
    </source>
</evidence>
<gene>
    <name evidence="12" type="ORF">Prudu_021813</name>
</gene>
<organism evidence="12">
    <name type="scientific">Prunus dulcis</name>
    <name type="common">Almond</name>
    <name type="synonym">Amygdalus dulcis</name>
    <dbReference type="NCBI Taxonomy" id="3755"/>
    <lineage>
        <taxon>Eukaryota</taxon>
        <taxon>Viridiplantae</taxon>
        <taxon>Streptophyta</taxon>
        <taxon>Embryophyta</taxon>
        <taxon>Tracheophyta</taxon>
        <taxon>Spermatophyta</taxon>
        <taxon>Magnoliopsida</taxon>
        <taxon>eudicotyledons</taxon>
        <taxon>Gunneridae</taxon>
        <taxon>Pentapetalae</taxon>
        <taxon>rosids</taxon>
        <taxon>fabids</taxon>
        <taxon>Rosales</taxon>
        <taxon>Rosaceae</taxon>
        <taxon>Amygdaloideae</taxon>
        <taxon>Amygdaleae</taxon>
        <taxon>Prunus</taxon>
    </lineage>
</organism>
<evidence type="ECO:0000256" key="10">
    <source>
        <dbReference type="ARBA" id="ARBA00023294"/>
    </source>
</evidence>
<keyword evidence="6" id="KW-0073">Auxin biosynthesis</keyword>
<comment type="similarity">
    <text evidence="2">Belongs to the SHI protein family.</text>
</comment>
<dbReference type="InterPro" id="IPR006510">
    <property type="entry name" value="Znf_LRP1"/>
</dbReference>
<dbReference type="Pfam" id="PF05142">
    <property type="entry name" value="DUF702"/>
    <property type="match status" value="1"/>
</dbReference>
<dbReference type="NCBIfam" id="TIGR01624">
    <property type="entry name" value="LRP1_Cterm"/>
    <property type="match status" value="1"/>
</dbReference>
<name>A0A4Y1RZZ3_PRUDU</name>
<evidence type="ECO:0000256" key="2">
    <source>
        <dbReference type="ARBA" id="ARBA00006911"/>
    </source>
</evidence>
<keyword evidence="7" id="KW-0238">DNA-binding</keyword>
<reference evidence="12" key="1">
    <citation type="journal article" date="2019" name="Science">
        <title>Mutation of a bHLH transcription factor allowed almond domestication.</title>
        <authorList>
            <person name="Sanchez-Perez R."/>
            <person name="Pavan S."/>
            <person name="Mazzeo R."/>
            <person name="Moldovan C."/>
            <person name="Aiese Cigliano R."/>
            <person name="Del Cueto J."/>
            <person name="Ricciardi F."/>
            <person name="Lotti C."/>
            <person name="Ricciardi L."/>
            <person name="Dicenta F."/>
            <person name="Lopez-Marques R.L."/>
            <person name="Lindberg Moller B."/>
        </authorList>
    </citation>
    <scope>NUCLEOTIDE SEQUENCE</scope>
</reference>
<keyword evidence="4" id="KW-0479">Metal-binding</keyword>
<dbReference type="GO" id="GO:0003677">
    <property type="term" value="F:DNA binding"/>
    <property type="evidence" value="ECO:0007669"/>
    <property type="project" value="UniProtKB-KW"/>
</dbReference>
<keyword evidence="5" id="KW-0862">Zinc</keyword>
<dbReference type="InterPro" id="IPR007818">
    <property type="entry name" value="SHI"/>
</dbReference>
<keyword evidence="3" id="KW-0217">Developmental protein</keyword>
<dbReference type="GO" id="GO:0046872">
    <property type="term" value="F:metal ion binding"/>
    <property type="evidence" value="ECO:0007669"/>
    <property type="project" value="UniProtKB-KW"/>
</dbReference>